<organism evidence="2 3">
    <name type="scientific">Bacteroides uniformis</name>
    <dbReference type="NCBI Taxonomy" id="820"/>
    <lineage>
        <taxon>Bacteria</taxon>
        <taxon>Pseudomonadati</taxon>
        <taxon>Bacteroidota</taxon>
        <taxon>Bacteroidia</taxon>
        <taxon>Bacteroidales</taxon>
        <taxon>Bacteroidaceae</taxon>
        <taxon>Bacteroides</taxon>
    </lineage>
</organism>
<keyword evidence="1" id="KW-0732">Signal</keyword>
<evidence type="ECO:0000256" key="1">
    <source>
        <dbReference type="SAM" id="SignalP"/>
    </source>
</evidence>
<dbReference type="EMBL" id="MNQU01000250">
    <property type="protein sequence ID" value="OKZ31648.1"/>
    <property type="molecule type" value="Genomic_DNA"/>
</dbReference>
<feature type="signal peptide" evidence="1">
    <location>
        <begin position="1"/>
        <end position="24"/>
    </location>
</feature>
<accession>A0A1Q6HYD9</accession>
<feature type="chain" id="PRO_5013293534" description="DUF4374 domain-containing protein" evidence="1">
    <location>
        <begin position="25"/>
        <end position="437"/>
    </location>
</feature>
<comment type="caution">
    <text evidence="2">The sequence shown here is derived from an EMBL/GenBank/DDBJ whole genome shotgun (WGS) entry which is preliminary data.</text>
</comment>
<gene>
    <name evidence="2" type="ORF">BHV79_13035</name>
</gene>
<sequence length="437" mass="49490">MRKFKFTLIAFMAAMMALSFTACSDDDPEPNPNPPNPDPEVNEDNYHFDLFVTVDKHGGMSSKNTTIVHSVNSLATEQGVITVKREGSELGDYSMETISKGKYYYQIPATNDRFVKYQIKNNAVQVIAERPFKANSYKVRSYTHAWIDDNTLVIMSTNGKKDKILYTKLNAEDLTILAEGELNIPAPTNWLKLTSSGILTYRKSDNRLYYFYYWKETDGLTNIDQQEPNFHTAIINPSTMEVEKDVLSPIECEMAGSAYGELMQNCVMYDEADNLYLACFHEEDNAFFKGILLRINKGETEFDASYNGYPNADGKLLTIQYLEGNKALVYARNDNADRPAADKQPGIDAYSHYYAILDLTTGTKTRLSYDGKEIGYSGGRFSQRSVIFNNKAYIGVNTEEDANAVIYIYDIKTGNVEKGAEVDGRFYFDMIRVIEND</sequence>
<dbReference type="AlphaFoldDB" id="A0A1Q6HYD9"/>
<evidence type="ECO:0000313" key="2">
    <source>
        <dbReference type="EMBL" id="OKZ31648.1"/>
    </source>
</evidence>
<evidence type="ECO:0000313" key="3">
    <source>
        <dbReference type="Proteomes" id="UP000186549"/>
    </source>
</evidence>
<protein>
    <recommendedName>
        <fullName evidence="4">DUF4374 domain-containing protein</fullName>
    </recommendedName>
</protein>
<dbReference type="SUPFAM" id="SSF69304">
    <property type="entry name" value="Tricorn protease N-terminal domain"/>
    <property type="match status" value="1"/>
</dbReference>
<dbReference type="PROSITE" id="PS51257">
    <property type="entry name" value="PROKAR_LIPOPROTEIN"/>
    <property type="match status" value="1"/>
</dbReference>
<proteinExistence type="predicted"/>
<name>A0A1Q6HYD9_BACUN</name>
<evidence type="ECO:0008006" key="4">
    <source>
        <dbReference type="Google" id="ProtNLM"/>
    </source>
</evidence>
<reference evidence="2 3" key="1">
    <citation type="journal article" date="2016" name="Nat. Biotechnol.">
        <title>Measurement of bacterial replication rates in microbial communities.</title>
        <authorList>
            <person name="Brown C.T."/>
            <person name="Olm M.R."/>
            <person name="Thomas B.C."/>
            <person name="Banfield J.F."/>
        </authorList>
    </citation>
    <scope>NUCLEOTIDE SEQUENCE [LARGE SCALE GENOMIC DNA]</scope>
    <source>
        <strain evidence="2">45_41</strain>
    </source>
</reference>
<dbReference type="Proteomes" id="UP000186549">
    <property type="component" value="Unassembled WGS sequence"/>
</dbReference>